<dbReference type="Pfam" id="PF18955">
    <property type="entry name" value="DUF5698"/>
    <property type="match status" value="1"/>
</dbReference>
<evidence type="ECO:0000313" key="4">
    <source>
        <dbReference type="Proteomes" id="UP000230729"/>
    </source>
</evidence>
<comment type="caution">
    <text evidence="3">The sequence shown here is derived from an EMBL/GenBank/DDBJ whole genome shotgun (WGS) entry which is preliminary data.</text>
</comment>
<dbReference type="AlphaFoldDB" id="A0A2G9ZM13"/>
<feature type="transmembrane region" description="Helical" evidence="1">
    <location>
        <begin position="49"/>
        <end position="67"/>
    </location>
</feature>
<keyword evidence="1" id="KW-0472">Membrane</keyword>
<feature type="domain" description="DUF5698" evidence="2">
    <location>
        <begin position="51"/>
        <end position="92"/>
    </location>
</feature>
<sequence>MAVGGILIFKVKIFLIRLNKENLKNLFLIGIAEMLVLAGWTKMVADARVLMSGLVTIVNIFIWYYALSRVATKLGDWRLVLLYALGCALGTALSTWLASRKRPAGKQPKTV</sequence>
<proteinExistence type="predicted"/>
<protein>
    <recommendedName>
        <fullName evidence="2">DUF5698 domain-containing protein</fullName>
    </recommendedName>
</protein>
<feature type="transmembrane region" description="Helical" evidence="1">
    <location>
        <begin position="26"/>
        <end position="43"/>
    </location>
</feature>
<keyword evidence="1" id="KW-0812">Transmembrane</keyword>
<keyword evidence="1" id="KW-1133">Transmembrane helix</keyword>
<dbReference type="EMBL" id="PCSD01000009">
    <property type="protein sequence ID" value="PIP34131.1"/>
    <property type="molecule type" value="Genomic_DNA"/>
</dbReference>
<dbReference type="Proteomes" id="UP000230729">
    <property type="component" value="Unassembled WGS sequence"/>
</dbReference>
<feature type="transmembrane region" description="Helical" evidence="1">
    <location>
        <begin position="79"/>
        <end position="98"/>
    </location>
</feature>
<accession>A0A2G9ZM13</accession>
<name>A0A2G9ZM13_9BACT</name>
<evidence type="ECO:0000256" key="1">
    <source>
        <dbReference type="SAM" id="Phobius"/>
    </source>
</evidence>
<evidence type="ECO:0000259" key="2">
    <source>
        <dbReference type="Pfam" id="PF18955"/>
    </source>
</evidence>
<gene>
    <name evidence="3" type="ORF">COX22_00625</name>
</gene>
<dbReference type="InterPro" id="IPR044035">
    <property type="entry name" value="DUF5698"/>
</dbReference>
<organism evidence="3 4">
    <name type="scientific">Candidatus Falkowbacteria bacterium CG23_combo_of_CG06-09_8_20_14_all_49_15</name>
    <dbReference type="NCBI Taxonomy" id="1974572"/>
    <lineage>
        <taxon>Bacteria</taxon>
        <taxon>Candidatus Falkowiibacteriota</taxon>
    </lineage>
</organism>
<evidence type="ECO:0000313" key="3">
    <source>
        <dbReference type="EMBL" id="PIP34131.1"/>
    </source>
</evidence>
<reference evidence="3 4" key="1">
    <citation type="submission" date="2017-09" db="EMBL/GenBank/DDBJ databases">
        <title>Depth-based differentiation of microbial function through sediment-hosted aquifers and enrichment of novel symbionts in the deep terrestrial subsurface.</title>
        <authorList>
            <person name="Probst A.J."/>
            <person name="Ladd B."/>
            <person name="Jarett J.K."/>
            <person name="Geller-Mcgrath D.E."/>
            <person name="Sieber C.M."/>
            <person name="Emerson J.B."/>
            <person name="Anantharaman K."/>
            <person name="Thomas B.C."/>
            <person name="Malmstrom R."/>
            <person name="Stieglmeier M."/>
            <person name="Klingl A."/>
            <person name="Woyke T."/>
            <person name="Ryan C.M."/>
            <person name="Banfield J.F."/>
        </authorList>
    </citation>
    <scope>NUCLEOTIDE SEQUENCE [LARGE SCALE GENOMIC DNA]</scope>
    <source>
        <strain evidence="3">CG23_combo_of_CG06-09_8_20_14_all_49_15</strain>
    </source>
</reference>